<evidence type="ECO:0000313" key="3">
    <source>
        <dbReference type="Proteomes" id="UP000029482"/>
    </source>
</evidence>
<feature type="region of interest" description="Disordered" evidence="1">
    <location>
        <begin position="1"/>
        <end position="97"/>
    </location>
</feature>
<accession>A0A089XMM0</accession>
<organism evidence="2 3">
    <name type="scientific">Streptomyces glaucescens</name>
    <dbReference type="NCBI Taxonomy" id="1907"/>
    <lineage>
        <taxon>Bacteria</taxon>
        <taxon>Bacillati</taxon>
        <taxon>Actinomycetota</taxon>
        <taxon>Actinomycetes</taxon>
        <taxon>Kitasatosporales</taxon>
        <taxon>Streptomycetaceae</taxon>
        <taxon>Streptomyces</taxon>
    </lineage>
</organism>
<feature type="compositionally biased region" description="Low complexity" evidence="1">
    <location>
        <begin position="46"/>
        <end position="62"/>
    </location>
</feature>
<proteinExistence type="predicted"/>
<reference evidence="3" key="1">
    <citation type="journal article" date="2015" name="J. Biotechnol.">
        <title>Complete genome sequence of the actinobacterium Streptomyces glaucescens GLA.O (DSM 40922) consisting of a linear chromosome and one linear plasmid.</title>
        <authorList>
            <person name="Ortseifen V."/>
            <person name="Winkler A."/>
            <person name="Albersmeier A."/>
            <person name="Wendler S."/>
            <person name="Puhler A."/>
            <person name="Kalinowski J."/>
            <person name="Ruckert C."/>
        </authorList>
    </citation>
    <scope>NUCLEOTIDE SEQUENCE [LARGE SCALE GENOMIC DNA]</scope>
    <source>
        <strain evidence="3">DSM 40922 / GLA O</strain>
        <plasmid evidence="3">pSglau1</plasmid>
    </source>
</reference>
<dbReference type="EMBL" id="CP009439">
    <property type="protein sequence ID" value="AIS02460.1"/>
    <property type="molecule type" value="Genomic_DNA"/>
</dbReference>
<feature type="compositionally biased region" description="Low complexity" evidence="1">
    <location>
        <begin position="79"/>
        <end position="96"/>
    </location>
</feature>
<sequence length="134" mass="14293">MTAPAPAGMVPGTVWRRSLRRPAPRARGDGPGGTRAATNPMPCSPRPRGWSSRTGRSSFGSRLLPAPAGMVPGPDWTGPDRAAAPRARGDGPAPADTYRLQVRCSPRPRGWSRVITHEKRDFLLLPAPAGMVPR</sequence>
<evidence type="ECO:0000256" key="1">
    <source>
        <dbReference type="SAM" id="MobiDB-lite"/>
    </source>
</evidence>
<gene>
    <name evidence="2" type="ORF">SGLAU_32640</name>
</gene>
<dbReference type="AntiFam" id="ANF00057">
    <property type="entry name" value="Translation of E. coli type CRISPR repeat"/>
</dbReference>
<keyword evidence="3" id="KW-1185">Reference proteome</keyword>
<dbReference type="HOGENOM" id="CLU_1895012_0_0_11"/>
<dbReference type="eggNOG" id="ENOG5032C4Z">
    <property type="taxonomic scope" value="Bacteria"/>
</dbReference>
<dbReference type="AlphaFoldDB" id="A0A089XMM0"/>
<geneLocation type="plasmid" evidence="2 3">
    <name>pSglau1</name>
</geneLocation>
<name>A0A089XMM0_STRGA</name>
<evidence type="ECO:0000313" key="2">
    <source>
        <dbReference type="EMBL" id="AIS02460.1"/>
    </source>
</evidence>
<dbReference type="KEGG" id="sgu:SGLAU_32640"/>
<keyword evidence="2" id="KW-0614">Plasmid</keyword>
<protein>
    <submittedName>
        <fullName evidence="2">Uncharacterized protein</fullName>
    </submittedName>
</protein>
<dbReference type="Proteomes" id="UP000029482">
    <property type="component" value="Plasmid pSglau1"/>
</dbReference>